<keyword evidence="2" id="KW-0449">Lipoprotein</keyword>
<evidence type="ECO:0000313" key="3">
    <source>
        <dbReference type="Proteomes" id="UP000823757"/>
    </source>
</evidence>
<feature type="signal peptide" evidence="1">
    <location>
        <begin position="1"/>
        <end position="22"/>
    </location>
</feature>
<dbReference type="Proteomes" id="UP000823757">
    <property type="component" value="Unassembled WGS sequence"/>
</dbReference>
<feature type="chain" id="PRO_5039656456" evidence="1">
    <location>
        <begin position="23"/>
        <end position="542"/>
    </location>
</feature>
<name>A0A9D9NHV3_9BACT</name>
<evidence type="ECO:0000313" key="2">
    <source>
        <dbReference type="EMBL" id="MBO8474211.1"/>
    </source>
</evidence>
<proteinExistence type="predicted"/>
<dbReference type="Pfam" id="PF12741">
    <property type="entry name" value="SusD-like"/>
    <property type="match status" value="1"/>
</dbReference>
<keyword evidence="1" id="KW-0732">Signal</keyword>
<sequence length="542" mass="59387">MIQKIFKNLVFALAAVAGTACTANYLDINSNPYEVNRDQMLADGYSIGAALSGMSGVVISTDNNTAQFTENLLGGTQGGYFGDTGSWAQTISQFNAPDNWTNVFLASDQVIPLFYSNYTELHILTDEPVPLAIADILKVAVMHRVADTYGPIPYTNIGADGQIAVKYDSEQTVYESMINDLTAAVNTLTEYQTSTLPATADYIYGGDPVKWAKYGNSLKLRLAMRIINVDREFAEKAVKEAVDHEIGVFEDNTDIAQQTVFGTNGNPIRYTAWYNPATSVDGAAHTCTTGGDSHVAADITSYMNAYNDPRREKYFIKSEWDGAEYTYCGIRRGIVRPAIAKEGHRYSGINLTAQSPLVWMNAAEVAFLKAEAAAVYNITFADGGSAQSYYEQGIRLSFSQWGAEGADAYIAQSSPVSVSYDDPWTNDNPNDPVSNISAPAVAWDDAAAPEEKQQRIITQKWIANFILGNEAWADYRRTGYPVLFPASDAGNLSRGVVDSNRGARRMPYPQSEYTNNPYMSEAVTMLGDADDMGTDLWWAKKD</sequence>
<comment type="caution">
    <text evidence="2">The sequence shown here is derived from an EMBL/GenBank/DDBJ whole genome shotgun (WGS) entry which is preliminary data.</text>
</comment>
<protein>
    <submittedName>
        <fullName evidence="2">SusD/RagB family nutrient-binding outer membrane lipoprotein</fullName>
    </submittedName>
</protein>
<dbReference type="SUPFAM" id="SSF48452">
    <property type="entry name" value="TPR-like"/>
    <property type="match status" value="1"/>
</dbReference>
<gene>
    <name evidence="2" type="ORF">IAB91_02840</name>
</gene>
<accession>A0A9D9NHV3</accession>
<reference evidence="2" key="2">
    <citation type="journal article" date="2021" name="PeerJ">
        <title>Extensive microbial diversity within the chicken gut microbiome revealed by metagenomics and culture.</title>
        <authorList>
            <person name="Gilroy R."/>
            <person name="Ravi A."/>
            <person name="Getino M."/>
            <person name="Pursley I."/>
            <person name="Horton D.L."/>
            <person name="Alikhan N.F."/>
            <person name="Baker D."/>
            <person name="Gharbi K."/>
            <person name="Hall N."/>
            <person name="Watson M."/>
            <person name="Adriaenssens E.M."/>
            <person name="Foster-Nyarko E."/>
            <person name="Jarju S."/>
            <person name="Secka A."/>
            <person name="Antonio M."/>
            <person name="Oren A."/>
            <person name="Chaudhuri R.R."/>
            <person name="La Ragione R."/>
            <person name="Hildebrand F."/>
            <person name="Pallen M.J."/>
        </authorList>
    </citation>
    <scope>NUCLEOTIDE SEQUENCE</scope>
    <source>
        <strain evidence="2">B1-13419</strain>
    </source>
</reference>
<organism evidence="2 3">
    <name type="scientific">Candidatus Cryptobacteroides faecigallinarum</name>
    <dbReference type="NCBI Taxonomy" id="2840763"/>
    <lineage>
        <taxon>Bacteria</taxon>
        <taxon>Pseudomonadati</taxon>
        <taxon>Bacteroidota</taxon>
        <taxon>Bacteroidia</taxon>
        <taxon>Bacteroidales</taxon>
        <taxon>Candidatus Cryptobacteroides</taxon>
    </lineage>
</organism>
<dbReference type="PROSITE" id="PS51257">
    <property type="entry name" value="PROKAR_LIPOPROTEIN"/>
    <property type="match status" value="1"/>
</dbReference>
<dbReference type="EMBL" id="JADIMD010000040">
    <property type="protein sequence ID" value="MBO8474211.1"/>
    <property type="molecule type" value="Genomic_DNA"/>
</dbReference>
<evidence type="ECO:0000256" key="1">
    <source>
        <dbReference type="SAM" id="SignalP"/>
    </source>
</evidence>
<dbReference type="InterPro" id="IPR024302">
    <property type="entry name" value="SusD-like"/>
</dbReference>
<dbReference type="Gene3D" id="1.25.40.390">
    <property type="match status" value="1"/>
</dbReference>
<dbReference type="AlphaFoldDB" id="A0A9D9NHV3"/>
<reference evidence="2" key="1">
    <citation type="submission" date="2020-10" db="EMBL/GenBank/DDBJ databases">
        <authorList>
            <person name="Gilroy R."/>
        </authorList>
    </citation>
    <scope>NUCLEOTIDE SEQUENCE</scope>
    <source>
        <strain evidence="2">B1-13419</strain>
    </source>
</reference>
<dbReference type="InterPro" id="IPR011990">
    <property type="entry name" value="TPR-like_helical_dom_sf"/>
</dbReference>